<feature type="active site" description="Nucleophile" evidence="7">
    <location>
        <position position="142"/>
    </location>
</feature>
<keyword evidence="4 7" id="KW-0133">Cell shape</keyword>
<dbReference type="AlphaFoldDB" id="A0A2R8BSM4"/>
<protein>
    <recommendedName>
        <fullName evidence="9">L,D-TPase catalytic domain-containing protein</fullName>
    </recommendedName>
</protein>
<dbReference type="PROSITE" id="PS52029">
    <property type="entry name" value="LD_TPASE"/>
    <property type="match status" value="1"/>
</dbReference>
<name>A0A2R8BSM4_9RHOB</name>
<dbReference type="RefSeq" id="WP_108893008.1">
    <property type="nucleotide sequence ID" value="NZ_ONZF01000002.1"/>
</dbReference>
<dbReference type="UniPathway" id="UPA00219"/>
<evidence type="ECO:0000256" key="6">
    <source>
        <dbReference type="ARBA" id="ARBA00023316"/>
    </source>
</evidence>
<dbReference type="PANTHER" id="PTHR36699:SF1">
    <property type="entry name" value="L,D-TRANSPEPTIDASE YAFK-RELATED"/>
    <property type="match status" value="1"/>
</dbReference>
<evidence type="ECO:0000259" key="9">
    <source>
        <dbReference type="PROSITE" id="PS52029"/>
    </source>
</evidence>
<dbReference type="Gene3D" id="2.40.440.10">
    <property type="entry name" value="L,D-transpeptidase catalytic domain-like"/>
    <property type="match status" value="1"/>
</dbReference>
<evidence type="ECO:0000256" key="2">
    <source>
        <dbReference type="ARBA" id="ARBA00005992"/>
    </source>
</evidence>
<dbReference type="OrthoDB" id="9809748at2"/>
<comment type="similarity">
    <text evidence="2">Belongs to the YkuD family.</text>
</comment>
<feature type="region of interest" description="Disordered" evidence="8">
    <location>
        <begin position="208"/>
        <end position="227"/>
    </location>
</feature>
<dbReference type="SUPFAM" id="SSF141523">
    <property type="entry name" value="L,D-transpeptidase catalytic domain-like"/>
    <property type="match status" value="1"/>
</dbReference>
<evidence type="ECO:0000313" key="11">
    <source>
        <dbReference type="Proteomes" id="UP000244912"/>
    </source>
</evidence>
<dbReference type="Pfam" id="PF03734">
    <property type="entry name" value="YkuD"/>
    <property type="match status" value="1"/>
</dbReference>
<dbReference type="GO" id="GO:0008360">
    <property type="term" value="P:regulation of cell shape"/>
    <property type="evidence" value="ECO:0007669"/>
    <property type="project" value="UniProtKB-UniRule"/>
</dbReference>
<keyword evidence="3" id="KW-0808">Transferase</keyword>
<dbReference type="GO" id="GO:0004180">
    <property type="term" value="F:carboxypeptidase activity"/>
    <property type="evidence" value="ECO:0007669"/>
    <property type="project" value="UniProtKB-ARBA"/>
</dbReference>
<evidence type="ECO:0000256" key="7">
    <source>
        <dbReference type="PROSITE-ProRule" id="PRU01373"/>
    </source>
</evidence>
<sequence>MTLSRAILIVVFLLGLSACGPTSKFLTYDGPEVTRVLVFKEERKMYLLNGTKVLEDYDIGLGFAPTGDKKIEGDGRTPEGHYLIDKRNPNSRFHLSIGVSYPNADDIAEAKRLGKPPGGDIFIHGRGPTYRKDAPDDWTWGCIAVTDREVEKIYAMVKNGTPISIYPAEADMTREQAEALQARQQALMAPAVPMPGPVLMQATPAVPAPGAIVEPSPDGTPAPAAAQ</sequence>
<dbReference type="GO" id="GO:0071555">
    <property type="term" value="P:cell wall organization"/>
    <property type="evidence" value="ECO:0007669"/>
    <property type="project" value="UniProtKB-UniRule"/>
</dbReference>
<evidence type="ECO:0000256" key="5">
    <source>
        <dbReference type="ARBA" id="ARBA00022984"/>
    </source>
</evidence>
<organism evidence="10 11">
    <name type="scientific">Palleronia abyssalis</name>
    <dbReference type="NCBI Taxonomy" id="1501240"/>
    <lineage>
        <taxon>Bacteria</taxon>
        <taxon>Pseudomonadati</taxon>
        <taxon>Pseudomonadota</taxon>
        <taxon>Alphaproteobacteria</taxon>
        <taxon>Rhodobacterales</taxon>
        <taxon>Roseobacteraceae</taxon>
        <taxon>Palleronia</taxon>
    </lineage>
</organism>
<evidence type="ECO:0000256" key="1">
    <source>
        <dbReference type="ARBA" id="ARBA00004752"/>
    </source>
</evidence>
<keyword evidence="6 7" id="KW-0961">Cell wall biogenesis/degradation</keyword>
<dbReference type="CDD" id="cd16913">
    <property type="entry name" value="YkuD_like"/>
    <property type="match status" value="1"/>
</dbReference>
<dbReference type="InterPro" id="IPR038063">
    <property type="entry name" value="Transpep_catalytic_dom"/>
</dbReference>
<gene>
    <name evidence="10" type="ORF">PAA8504_00948</name>
</gene>
<feature type="domain" description="L,D-TPase catalytic" evidence="9">
    <location>
        <begin position="34"/>
        <end position="166"/>
    </location>
</feature>
<dbReference type="Proteomes" id="UP000244912">
    <property type="component" value="Unassembled WGS sequence"/>
</dbReference>
<dbReference type="PROSITE" id="PS51257">
    <property type="entry name" value="PROKAR_LIPOPROTEIN"/>
    <property type="match status" value="1"/>
</dbReference>
<dbReference type="EMBL" id="ONZF01000002">
    <property type="protein sequence ID" value="SPJ23143.1"/>
    <property type="molecule type" value="Genomic_DNA"/>
</dbReference>
<feature type="active site" description="Proton donor/acceptor" evidence="7">
    <location>
        <position position="124"/>
    </location>
</feature>
<dbReference type="GO" id="GO:0016740">
    <property type="term" value="F:transferase activity"/>
    <property type="evidence" value="ECO:0007669"/>
    <property type="project" value="UniProtKB-KW"/>
</dbReference>
<accession>A0A2R8BSM4</accession>
<evidence type="ECO:0000256" key="4">
    <source>
        <dbReference type="ARBA" id="ARBA00022960"/>
    </source>
</evidence>
<dbReference type="PANTHER" id="PTHR36699">
    <property type="entry name" value="LD-TRANSPEPTIDASE"/>
    <property type="match status" value="1"/>
</dbReference>
<comment type="pathway">
    <text evidence="1 7">Cell wall biogenesis; peptidoglycan biosynthesis.</text>
</comment>
<dbReference type="InterPro" id="IPR005490">
    <property type="entry name" value="LD_TPept_cat_dom"/>
</dbReference>
<keyword evidence="11" id="KW-1185">Reference proteome</keyword>
<reference evidence="10 11" key="1">
    <citation type="submission" date="2018-03" db="EMBL/GenBank/DDBJ databases">
        <authorList>
            <person name="Keele B.F."/>
        </authorList>
    </citation>
    <scope>NUCLEOTIDE SEQUENCE [LARGE SCALE GENOMIC DNA]</scope>
    <source>
        <strain evidence="10 11">CECT 8504</strain>
    </source>
</reference>
<keyword evidence="5 7" id="KW-0573">Peptidoglycan synthesis</keyword>
<dbReference type="GO" id="GO:0009252">
    <property type="term" value="P:peptidoglycan biosynthetic process"/>
    <property type="evidence" value="ECO:0007669"/>
    <property type="project" value="UniProtKB-UniPathway"/>
</dbReference>
<evidence type="ECO:0000256" key="3">
    <source>
        <dbReference type="ARBA" id="ARBA00022679"/>
    </source>
</evidence>
<proteinExistence type="inferred from homology"/>
<evidence type="ECO:0000256" key="8">
    <source>
        <dbReference type="SAM" id="MobiDB-lite"/>
    </source>
</evidence>
<evidence type="ECO:0000313" key="10">
    <source>
        <dbReference type="EMBL" id="SPJ23143.1"/>
    </source>
</evidence>